<dbReference type="EMBL" id="CP051774">
    <property type="protein sequence ID" value="QJE95171.1"/>
    <property type="molecule type" value="Genomic_DNA"/>
</dbReference>
<organism evidence="2 3">
    <name type="scientific">Luteolibacter luteus</name>
    <dbReference type="NCBI Taxonomy" id="2728835"/>
    <lineage>
        <taxon>Bacteria</taxon>
        <taxon>Pseudomonadati</taxon>
        <taxon>Verrucomicrobiota</taxon>
        <taxon>Verrucomicrobiia</taxon>
        <taxon>Verrucomicrobiales</taxon>
        <taxon>Verrucomicrobiaceae</taxon>
        <taxon>Luteolibacter</taxon>
    </lineage>
</organism>
<dbReference type="Proteomes" id="UP000501812">
    <property type="component" value="Chromosome"/>
</dbReference>
<evidence type="ECO:0000313" key="2">
    <source>
        <dbReference type="EMBL" id="QJE95171.1"/>
    </source>
</evidence>
<evidence type="ECO:0000313" key="3">
    <source>
        <dbReference type="Proteomes" id="UP000501812"/>
    </source>
</evidence>
<proteinExistence type="predicted"/>
<gene>
    <name evidence="2" type="ORF">HHL09_05075</name>
</gene>
<evidence type="ECO:0000256" key="1">
    <source>
        <dbReference type="SAM" id="SignalP"/>
    </source>
</evidence>
<keyword evidence="3" id="KW-1185">Reference proteome</keyword>
<feature type="signal peptide" evidence="1">
    <location>
        <begin position="1"/>
        <end position="19"/>
    </location>
</feature>
<dbReference type="KEGG" id="luo:HHL09_05075"/>
<sequence>MRFRHILLVLLLAAGRCLAADPIDLVKKFYGEADALGVAGFSYQEDMGRVRPLLTTDLNALFSEAQKAVAIRWEKGQQEIAKLKAEGKQPIAKKFTLGRMRVFTHSAEGVEYLGLGESSASDRRAYMQVKMKLPGEDLTWTDLLVLHFTETGWKIDDIIFESNSKEWPVWSLRRDLASSIEQAETMGDE</sequence>
<protein>
    <recommendedName>
        <fullName evidence="4">DUF3828 domain-containing protein</fullName>
    </recommendedName>
</protein>
<accession>A0A858REY0</accession>
<keyword evidence="1" id="KW-0732">Signal</keyword>
<dbReference type="AlphaFoldDB" id="A0A858REY0"/>
<evidence type="ECO:0008006" key="4">
    <source>
        <dbReference type="Google" id="ProtNLM"/>
    </source>
</evidence>
<name>A0A858REY0_9BACT</name>
<dbReference type="RefSeq" id="WP_169453392.1">
    <property type="nucleotide sequence ID" value="NZ_CP051774.1"/>
</dbReference>
<reference evidence="2 3" key="1">
    <citation type="submission" date="2020-04" db="EMBL/GenBank/DDBJ databases">
        <title>Luteolibacter sp. G-1-1-1 isolated from soil.</title>
        <authorList>
            <person name="Dahal R.H."/>
        </authorList>
    </citation>
    <scope>NUCLEOTIDE SEQUENCE [LARGE SCALE GENOMIC DNA]</scope>
    <source>
        <strain evidence="2 3">G-1-1-1</strain>
    </source>
</reference>
<feature type="chain" id="PRO_5032856262" description="DUF3828 domain-containing protein" evidence="1">
    <location>
        <begin position="20"/>
        <end position="189"/>
    </location>
</feature>